<comment type="caution">
    <text evidence="1">The sequence shown here is derived from an EMBL/GenBank/DDBJ whole genome shotgun (WGS) entry which is preliminary data.</text>
</comment>
<dbReference type="AlphaFoldDB" id="A0A8K1D5N7"/>
<gene>
    <name evidence="1" type="ORF">HGM15179_020807</name>
</gene>
<evidence type="ECO:0000313" key="1">
    <source>
        <dbReference type="EMBL" id="TRZ06300.1"/>
    </source>
</evidence>
<keyword evidence="2" id="KW-1185">Reference proteome</keyword>
<accession>A0A8K1D5N7</accession>
<dbReference type="OrthoDB" id="9214535at2759"/>
<organism evidence="1 2">
    <name type="scientific">Zosterops borbonicus</name>
    <dbReference type="NCBI Taxonomy" id="364589"/>
    <lineage>
        <taxon>Eukaryota</taxon>
        <taxon>Metazoa</taxon>
        <taxon>Chordata</taxon>
        <taxon>Craniata</taxon>
        <taxon>Vertebrata</taxon>
        <taxon>Euteleostomi</taxon>
        <taxon>Archelosauria</taxon>
        <taxon>Archosauria</taxon>
        <taxon>Dinosauria</taxon>
        <taxon>Saurischia</taxon>
        <taxon>Theropoda</taxon>
        <taxon>Coelurosauria</taxon>
        <taxon>Aves</taxon>
        <taxon>Neognathae</taxon>
        <taxon>Neoaves</taxon>
        <taxon>Telluraves</taxon>
        <taxon>Australaves</taxon>
        <taxon>Passeriformes</taxon>
        <taxon>Sylvioidea</taxon>
        <taxon>Zosteropidae</taxon>
        <taxon>Zosterops</taxon>
    </lineage>
</organism>
<name>A0A8K1D5N7_9PASS</name>
<reference evidence="1" key="1">
    <citation type="submission" date="2019-04" db="EMBL/GenBank/DDBJ databases">
        <title>Genome assembly of Zosterops borbonicus 15179.</title>
        <authorList>
            <person name="Leroy T."/>
            <person name="Anselmetti Y."/>
            <person name="Tilak M.-K."/>
            <person name="Nabholz B."/>
        </authorList>
    </citation>
    <scope>NUCLEOTIDE SEQUENCE</scope>
    <source>
        <strain evidence="1">HGM_15179</strain>
        <tissue evidence="1">Muscle</tissue>
    </source>
</reference>
<sequence>MREFLSRGRKDKYTKTCRHCQADSETCPHIIGNCPRMQDARIKRHNHIGKVPTEEGKKKGWVVLQEPRTRDTNEELPKPDLVFVKDDPAFVVDVTVRYETTKTAGGAAAEKVNKYSRLRKEIQHLTNAKEVVFMGFPTGSGGKWHQGNFGLLGALGLSKPTQEKSARSLSSIALVSSVDIVHVFASKSRDCTVL</sequence>
<evidence type="ECO:0000313" key="2">
    <source>
        <dbReference type="Proteomes" id="UP000796761"/>
    </source>
</evidence>
<dbReference type="Proteomes" id="UP000796761">
    <property type="component" value="Unassembled WGS sequence"/>
</dbReference>
<proteinExistence type="predicted"/>
<dbReference type="EMBL" id="SWJQ01002652">
    <property type="protein sequence ID" value="TRZ06300.1"/>
    <property type="molecule type" value="Genomic_DNA"/>
</dbReference>
<evidence type="ECO:0008006" key="3">
    <source>
        <dbReference type="Google" id="ProtNLM"/>
    </source>
</evidence>
<protein>
    <recommendedName>
        <fullName evidence="3">Reverse transcriptase</fullName>
    </recommendedName>
</protein>